<dbReference type="EMBL" id="KQ459256">
    <property type="protein sequence ID" value="KPJ02081.1"/>
    <property type="molecule type" value="Genomic_DNA"/>
</dbReference>
<feature type="compositionally biased region" description="Polar residues" evidence="1">
    <location>
        <begin position="33"/>
        <end position="44"/>
    </location>
</feature>
<dbReference type="AlphaFoldDB" id="A0A0N1IA14"/>
<reference evidence="2 3" key="1">
    <citation type="journal article" date="2015" name="Nat. Commun.">
        <title>Outbred genome sequencing and CRISPR/Cas9 gene editing in butterflies.</title>
        <authorList>
            <person name="Li X."/>
            <person name="Fan D."/>
            <person name="Zhang W."/>
            <person name="Liu G."/>
            <person name="Zhang L."/>
            <person name="Zhao L."/>
            <person name="Fang X."/>
            <person name="Chen L."/>
            <person name="Dong Y."/>
            <person name="Chen Y."/>
            <person name="Ding Y."/>
            <person name="Zhao R."/>
            <person name="Feng M."/>
            <person name="Zhu Y."/>
            <person name="Feng Y."/>
            <person name="Jiang X."/>
            <person name="Zhu D."/>
            <person name="Xiang H."/>
            <person name="Feng X."/>
            <person name="Li S."/>
            <person name="Wang J."/>
            <person name="Zhang G."/>
            <person name="Kronforst M.R."/>
            <person name="Wang W."/>
        </authorList>
    </citation>
    <scope>NUCLEOTIDE SEQUENCE [LARGE SCALE GENOMIC DNA]</scope>
    <source>
        <strain evidence="2">Ya'a_city_454_Px</strain>
        <tissue evidence="2">Whole body</tissue>
    </source>
</reference>
<evidence type="ECO:0000256" key="1">
    <source>
        <dbReference type="SAM" id="MobiDB-lite"/>
    </source>
</evidence>
<proteinExistence type="predicted"/>
<feature type="compositionally biased region" description="Basic and acidic residues" evidence="1">
    <location>
        <begin position="46"/>
        <end position="59"/>
    </location>
</feature>
<name>A0A0N1IA14_PAPXU</name>
<accession>A0A0N1IA14</accession>
<keyword evidence="3" id="KW-1185">Reference proteome</keyword>
<evidence type="ECO:0000313" key="3">
    <source>
        <dbReference type="Proteomes" id="UP000053268"/>
    </source>
</evidence>
<gene>
    <name evidence="2" type="ORF">RR46_01477</name>
</gene>
<sequence length="71" mass="7736">MATVNKGKNFVVMKIQNDTNTIAIVTPKALPGPSNNSGINTQNKEPIPENKRKNYDTNKDFCPMSSSSSAH</sequence>
<protein>
    <submittedName>
        <fullName evidence="2">Uncharacterized protein</fullName>
    </submittedName>
</protein>
<evidence type="ECO:0000313" key="2">
    <source>
        <dbReference type="EMBL" id="KPJ02081.1"/>
    </source>
</evidence>
<organism evidence="2 3">
    <name type="scientific">Papilio xuthus</name>
    <name type="common">Asian swallowtail butterfly</name>
    <dbReference type="NCBI Taxonomy" id="66420"/>
    <lineage>
        <taxon>Eukaryota</taxon>
        <taxon>Metazoa</taxon>
        <taxon>Ecdysozoa</taxon>
        <taxon>Arthropoda</taxon>
        <taxon>Hexapoda</taxon>
        <taxon>Insecta</taxon>
        <taxon>Pterygota</taxon>
        <taxon>Neoptera</taxon>
        <taxon>Endopterygota</taxon>
        <taxon>Lepidoptera</taxon>
        <taxon>Glossata</taxon>
        <taxon>Ditrysia</taxon>
        <taxon>Papilionoidea</taxon>
        <taxon>Papilionidae</taxon>
        <taxon>Papilioninae</taxon>
        <taxon>Papilio</taxon>
    </lineage>
</organism>
<dbReference type="Proteomes" id="UP000053268">
    <property type="component" value="Unassembled WGS sequence"/>
</dbReference>
<feature type="region of interest" description="Disordered" evidence="1">
    <location>
        <begin position="26"/>
        <end position="71"/>
    </location>
</feature>